<keyword evidence="12 13" id="KW-0807">Transducer</keyword>
<comment type="similarity">
    <text evidence="13">Belongs to the G-protein coupled receptor 1 family.</text>
</comment>
<evidence type="ECO:0000259" key="15">
    <source>
        <dbReference type="PROSITE" id="PS50262"/>
    </source>
</evidence>
<dbReference type="GO" id="GO:0004984">
    <property type="term" value="F:olfactory receptor activity"/>
    <property type="evidence" value="ECO:0007669"/>
    <property type="project" value="InterPro"/>
</dbReference>
<dbReference type="PANTHER" id="PTHR48018">
    <property type="entry name" value="OLFACTORY RECEPTOR"/>
    <property type="match status" value="1"/>
</dbReference>
<evidence type="ECO:0000256" key="6">
    <source>
        <dbReference type="ARBA" id="ARBA00022725"/>
    </source>
</evidence>
<keyword evidence="3" id="KW-1003">Cell membrane</keyword>
<evidence type="ECO:0000256" key="12">
    <source>
        <dbReference type="ARBA" id="ARBA00023224"/>
    </source>
</evidence>
<evidence type="ECO:0000256" key="13">
    <source>
        <dbReference type="RuleBase" id="RU000688"/>
    </source>
</evidence>
<feature type="domain" description="G-protein coupled receptors family 1 profile" evidence="15">
    <location>
        <begin position="217"/>
        <end position="554"/>
    </location>
</feature>
<feature type="transmembrane region" description="Helical" evidence="14">
    <location>
        <begin position="373"/>
        <end position="404"/>
    </location>
</feature>
<evidence type="ECO:0000256" key="3">
    <source>
        <dbReference type="ARBA" id="ARBA00022475"/>
    </source>
</evidence>
<feature type="transmembrane region" description="Helical" evidence="14">
    <location>
        <begin position="237"/>
        <end position="255"/>
    </location>
</feature>
<feature type="transmembrane region" description="Helical" evidence="14">
    <location>
        <begin position="461"/>
        <end position="490"/>
    </location>
</feature>
<dbReference type="PRINTS" id="PR00237">
    <property type="entry name" value="GPCRRHODOPSN"/>
</dbReference>
<dbReference type="Gene3D" id="1.20.1070.10">
    <property type="entry name" value="Rhodopsin 7-helix transmembrane proteins"/>
    <property type="match status" value="3"/>
</dbReference>
<dbReference type="SUPFAM" id="SSF81321">
    <property type="entry name" value="Family A G protein-coupled receptor-like"/>
    <property type="match status" value="3"/>
</dbReference>
<reference evidence="16 17" key="1">
    <citation type="submission" date="2015-10" db="EMBL/GenBank/DDBJ databases">
        <authorList>
            <person name="Gilbert D.G."/>
        </authorList>
    </citation>
    <scope>NUCLEOTIDE SEQUENCE [LARGE SCALE GENOMIC DNA]</scope>
    <source>
        <strain evidence="16">FVVF132</strain>
    </source>
</reference>
<dbReference type="PRINTS" id="PR00245">
    <property type="entry name" value="OLFACTORYR"/>
</dbReference>
<sequence length="572" mass="62515">MAQSNCTQVTEFSLVGFTGDPVTQVNLFLLFLLTYLVTMLGNLGIIILIRASPHLHSPMYYFLGNLAFVDLCSSTIITPKMLVDLLLEKKSIAYAGCMAQVFLFDVFGMTEYFLLASMAYDRYVAICHPLLYPLVMSPKTVSEQPPPHRAFSTCNIPACCRRNLQRGADTESTIQTMAQTNCTQVTEFSLVGFTGDPVTQVNLFLLFLLTYLVTMLGNLGIIILIRASPHLHSPMYYFLGNLAFVDLCSSTIITPKMLVDLMSEKKSIAYAGCVAQLFLFQIFGITDCFLLASMAYDRYVAICHPLLYPLVLSPKCCFQLVAGSYLMGLTNGVGQTISMSTLSFCSSSTIDLFFCDIAPLISLSTSDTTLSHIILTTAASLFGVSSILVILLSYAAIITTILNINSAHSKCKAFSTCTSHLTTVSIFYGASFFTSSTIDLFFCDIAPLISLSTSDTTLSHIILTTAASLFGVSSILVILLSYAAIITTILNINSAHGKCKAFSTCTSHLTTVSIFYGASFFTYLNTSSDSSGGTDKWAVVLYTVVTPMLNPLIYSLRNKEVKEALRRLFKIK</sequence>
<dbReference type="GO" id="GO:0005886">
    <property type="term" value="C:plasma membrane"/>
    <property type="evidence" value="ECO:0007669"/>
    <property type="project" value="UniProtKB-SubCell"/>
</dbReference>
<dbReference type="AlphaFoldDB" id="A0A0Q3MS72"/>
<feature type="domain" description="G-protein coupled receptors family 1 profile" evidence="15">
    <location>
        <begin position="41"/>
        <end position="139"/>
    </location>
</feature>
<evidence type="ECO:0000256" key="2">
    <source>
        <dbReference type="ARBA" id="ARBA00004651"/>
    </source>
</evidence>
<feature type="transmembrane region" description="Helical" evidence="14">
    <location>
        <begin position="27"/>
        <end position="48"/>
    </location>
</feature>
<keyword evidence="6" id="KW-0552">Olfaction</keyword>
<dbReference type="GO" id="GO:0004930">
    <property type="term" value="F:G protein-coupled receptor activity"/>
    <property type="evidence" value="ECO:0007669"/>
    <property type="project" value="UniProtKB-KW"/>
</dbReference>
<organism evidence="16 17">
    <name type="scientific">Amazona aestiva</name>
    <name type="common">Blue-fronted Amazon parrot</name>
    <dbReference type="NCBI Taxonomy" id="12930"/>
    <lineage>
        <taxon>Eukaryota</taxon>
        <taxon>Metazoa</taxon>
        <taxon>Chordata</taxon>
        <taxon>Craniata</taxon>
        <taxon>Vertebrata</taxon>
        <taxon>Euteleostomi</taxon>
        <taxon>Archelosauria</taxon>
        <taxon>Archosauria</taxon>
        <taxon>Dinosauria</taxon>
        <taxon>Saurischia</taxon>
        <taxon>Theropoda</taxon>
        <taxon>Coelurosauria</taxon>
        <taxon>Aves</taxon>
        <taxon>Neognathae</taxon>
        <taxon>Neoaves</taxon>
        <taxon>Telluraves</taxon>
        <taxon>Australaves</taxon>
        <taxon>Psittaciformes</taxon>
        <taxon>Psittacidae</taxon>
        <taxon>Amazona</taxon>
    </lineage>
</organism>
<dbReference type="InterPro" id="IPR017452">
    <property type="entry name" value="GPCR_Rhodpsn_7TM"/>
</dbReference>
<comment type="function">
    <text evidence="1">Odorant receptor.</text>
</comment>
<keyword evidence="11" id="KW-0325">Glycoprotein</keyword>
<evidence type="ECO:0000256" key="10">
    <source>
        <dbReference type="ARBA" id="ARBA00023170"/>
    </source>
</evidence>
<evidence type="ECO:0000313" key="16">
    <source>
        <dbReference type="EMBL" id="KQK85261.1"/>
    </source>
</evidence>
<feature type="transmembrane region" description="Helical" evidence="14">
    <location>
        <begin position="537"/>
        <end position="556"/>
    </location>
</feature>
<accession>A0A0Q3MS72</accession>
<evidence type="ECO:0000256" key="8">
    <source>
        <dbReference type="ARBA" id="ARBA00023040"/>
    </source>
</evidence>
<evidence type="ECO:0000313" key="17">
    <source>
        <dbReference type="Proteomes" id="UP000051836"/>
    </source>
</evidence>
<evidence type="ECO:0000256" key="4">
    <source>
        <dbReference type="ARBA" id="ARBA00022606"/>
    </source>
</evidence>
<dbReference type="EMBL" id="LMAW01000839">
    <property type="protein sequence ID" value="KQK85261.1"/>
    <property type="molecule type" value="Genomic_DNA"/>
</dbReference>
<comment type="caution">
    <text evidence="16">The sequence shown here is derived from an EMBL/GenBank/DDBJ whole genome shotgun (WGS) entry which is preliminary data.</text>
</comment>
<dbReference type="FunFam" id="1.20.1070.10:FF:000410">
    <property type="entry name" value="Olfactory receptor 1348"/>
    <property type="match status" value="1"/>
</dbReference>
<name>A0A0Q3MS72_AMAAE</name>
<evidence type="ECO:0000256" key="7">
    <source>
        <dbReference type="ARBA" id="ARBA00022989"/>
    </source>
</evidence>
<evidence type="ECO:0000256" key="5">
    <source>
        <dbReference type="ARBA" id="ARBA00022692"/>
    </source>
</evidence>
<evidence type="ECO:0000256" key="9">
    <source>
        <dbReference type="ARBA" id="ARBA00023136"/>
    </source>
</evidence>
<dbReference type="STRING" id="12930.A0A0Q3MS72"/>
<keyword evidence="7 14" id="KW-1133">Transmembrane helix</keyword>
<dbReference type="Pfam" id="PF13853">
    <property type="entry name" value="7tm_4"/>
    <property type="match status" value="1"/>
</dbReference>
<evidence type="ECO:0000256" key="1">
    <source>
        <dbReference type="ARBA" id="ARBA00002936"/>
    </source>
</evidence>
<proteinExistence type="inferred from homology"/>
<dbReference type="Pfam" id="PF00001">
    <property type="entry name" value="7tm_1"/>
    <property type="match status" value="1"/>
</dbReference>
<dbReference type="PROSITE" id="PS00237">
    <property type="entry name" value="G_PROTEIN_RECEP_F1_1"/>
    <property type="match status" value="1"/>
</dbReference>
<feature type="transmembrane region" description="Helical" evidence="14">
    <location>
        <begin position="203"/>
        <end position="225"/>
    </location>
</feature>
<dbReference type="PROSITE" id="PS50262">
    <property type="entry name" value="G_PROTEIN_RECEP_F1_2"/>
    <property type="match status" value="2"/>
</dbReference>
<protein>
    <recommendedName>
        <fullName evidence="15">G-protein coupled receptors family 1 profile domain-containing protein</fullName>
    </recommendedName>
</protein>
<gene>
    <name evidence="16" type="ORF">AAES_191036</name>
</gene>
<keyword evidence="8 13" id="KW-0297">G-protein coupled receptor</keyword>
<feature type="transmembrane region" description="Helical" evidence="14">
    <location>
        <begin position="306"/>
        <end position="329"/>
    </location>
</feature>
<dbReference type="InterPro" id="IPR000725">
    <property type="entry name" value="Olfact_rcpt"/>
</dbReference>
<evidence type="ECO:0000256" key="11">
    <source>
        <dbReference type="ARBA" id="ARBA00023180"/>
    </source>
</evidence>
<feature type="transmembrane region" description="Helical" evidence="14">
    <location>
        <begin position="425"/>
        <end position="449"/>
    </location>
</feature>
<dbReference type="InterPro" id="IPR000276">
    <property type="entry name" value="GPCR_Rhodpsn"/>
</dbReference>
<dbReference type="OrthoDB" id="9902777at2759"/>
<feature type="transmembrane region" description="Helical" evidence="14">
    <location>
        <begin position="91"/>
        <end position="115"/>
    </location>
</feature>
<keyword evidence="4" id="KW-0716">Sensory transduction</keyword>
<feature type="transmembrane region" description="Helical" evidence="14">
    <location>
        <begin position="502"/>
        <end position="525"/>
    </location>
</feature>
<evidence type="ECO:0000256" key="14">
    <source>
        <dbReference type="SAM" id="Phobius"/>
    </source>
</evidence>
<dbReference type="Proteomes" id="UP000051836">
    <property type="component" value="Unassembled WGS sequence"/>
</dbReference>
<keyword evidence="9 14" id="KW-0472">Membrane</keyword>
<dbReference type="FunFam" id="1.20.1070.10:FF:000004">
    <property type="entry name" value="Olfactory receptor"/>
    <property type="match status" value="1"/>
</dbReference>
<keyword evidence="10 13" id="KW-0675">Receptor</keyword>
<feature type="transmembrane region" description="Helical" evidence="14">
    <location>
        <begin position="267"/>
        <end position="294"/>
    </location>
</feature>
<keyword evidence="17" id="KW-1185">Reference proteome</keyword>
<comment type="subcellular location">
    <subcellularLocation>
        <location evidence="2">Cell membrane</location>
        <topology evidence="2">Multi-pass membrane protein</topology>
    </subcellularLocation>
</comment>
<feature type="transmembrane region" description="Helical" evidence="14">
    <location>
        <begin position="341"/>
        <end position="361"/>
    </location>
</feature>
<feature type="transmembrane region" description="Helical" evidence="14">
    <location>
        <begin position="60"/>
        <end position="79"/>
    </location>
</feature>
<keyword evidence="5 13" id="KW-0812">Transmembrane</keyword>